<dbReference type="EMBL" id="JAFJMO010000007">
    <property type="protein sequence ID" value="KAJ8271344.1"/>
    <property type="molecule type" value="Genomic_DNA"/>
</dbReference>
<evidence type="ECO:0000313" key="10">
    <source>
        <dbReference type="EMBL" id="KAJ8271344.1"/>
    </source>
</evidence>
<feature type="domain" description="C2H2-type" evidence="9">
    <location>
        <begin position="161"/>
        <end position="188"/>
    </location>
</feature>
<feature type="compositionally biased region" description="Basic and acidic residues" evidence="8">
    <location>
        <begin position="9"/>
        <end position="25"/>
    </location>
</feature>
<evidence type="ECO:0000256" key="3">
    <source>
        <dbReference type="ARBA" id="ARBA00022737"/>
    </source>
</evidence>
<comment type="caution">
    <text evidence="10">The sequence shown here is derived from an EMBL/GenBank/DDBJ whole genome shotgun (WGS) entry which is preliminary data.</text>
</comment>
<dbReference type="InterPro" id="IPR050331">
    <property type="entry name" value="Zinc_finger"/>
</dbReference>
<organism evidence="10 11">
    <name type="scientific">Conger conger</name>
    <name type="common">Conger eel</name>
    <name type="synonym">Muraena conger</name>
    <dbReference type="NCBI Taxonomy" id="82655"/>
    <lineage>
        <taxon>Eukaryota</taxon>
        <taxon>Metazoa</taxon>
        <taxon>Chordata</taxon>
        <taxon>Craniata</taxon>
        <taxon>Vertebrata</taxon>
        <taxon>Euteleostomi</taxon>
        <taxon>Actinopterygii</taxon>
        <taxon>Neopterygii</taxon>
        <taxon>Teleostei</taxon>
        <taxon>Anguilliformes</taxon>
        <taxon>Congridae</taxon>
        <taxon>Conger</taxon>
    </lineage>
</organism>
<gene>
    <name evidence="10" type="ORF">COCON_G00102030</name>
</gene>
<dbReference type="SMART" id="SM00355">
    <property type="entry name" value="ZnF_C2H2"/>
    <property type="match status" value="3"/>
</dbReference>
<comment type="subcellular location">
    <subcellularLocation>
        <location evidence="1">Nucleus</location>
    </subcellularLocation>
</comment>
<feature type="region of interest" description="Disordered" evidence="8">
    <location>
        <begin position="1"/>
        <end position="32"/>
    </location>
</feature>
<feature type="domain" description="C2H2-type" evidence="9">
    <location>
        <begin position="217"/>
        <end position="239"/>
    </location>
</feature>
<dbReference type="InterPro" id="IPR013087">
    <property type="entry name" value="Znf_C2H2_type"/>
</dbReference>
<feature type="compositionally biased region" description="Basic and acidic residues" evidence="8">
    <location>
        <begin position="81"/>
        <end position="102"/>
    </location>
</feature>
<evidence type="ECO:0000256" key="5">
    <source>
        <dbReference type="ARBA" id="ARBA00022833"/>
    </source>
</evidence>
<keyword evidence="11" id="KW-1185">Reference proteome</keyword>
<reference evidence="10" key="1">
    <citation type="journal article" date="2023" name="Science">
        <title>Genome structures resolve the early diversification of teleost fishes.</title>
        <authorList>
            <person name="Parey E."/>
            <person name="Louis A."/>
            <person name="Montfort J."/>
            <person name="Bouchez O."/>
            <person name="Roques C."/>
            <person name="Iampietro C."/>
            <person name="Lluch J."/>
            <person name="Castinel A."/>
            <person name="Donnadieu C."/>
            <person name="Desvignes T."/>
            <person name="Floi Bucao C."/>
            <person name="Jouanno E."/>
            <person name="Wen M."/>
            <person name="Mejri S."/>
            <person name="Dirks R."/>
            <person name="Jansen H."/>
            <person name="Henkel C."/>
            <person name="Chen W.J."/>
            <person name="Zahm M."/>
            <person name="Cabau C."/>
            <person name="Klopp C."/>
            <person name="Thompson A.W."/>
            <person name="Robinson-Rechavi M."/>
            <person name="Braasch I."/>
            <person name="Lecointre G."/>
            <person name="Bobe J."/>
            <person name="Postlethwait J.H."/>
            <person name="Berthelot C."/>
            <person name="Roest Crollius H."/>
            <person name="Guiguen Y."/>
        </authorList>
    </citation>
    <scope>NUCLEOTIDE SEQUENCE</scope>
    <source>
        <strain evidence="10">Concon-B</strain>
    </source>
</reference>
<dbReference type="AlphaFoldDB" id="A0A9Q1DI53"/>
<evidence type="ECO:0000256" key="6">
    <source>
        <dbReference type="ARBA" id="ARBA00023242"/>
    </source>
</evidence>
<dbReference type="GO" id="GO:0008270">
    <property type="term" value="F:zinc ion binding"/>
    <property type="evidence" value="ECO:0007669"/>
    <property type="project" value="UniProtKB-KW"/>
</dbReference>
<feature type="region of interest" description="Disordered" evidence="8">
    <location>
        <begin position="51"/>
        <end position="154"/>
    </location>
</feature>
<dbReference type="FunFam" id="3.30.160.60:FF:000100">
    <property type="entry name" value="Zinc finger 45-like"/>
    <property type="match status" value="1"/>
</dbReference>
<keyword evidence="4 7" id="KW-0863">Zinc-finger</keyword>
<name>A0A9Q1DI53_CONCO</name>
<keyword evidence="3" id="KW-0677">Repeat</keyword>
<accession>A0A9Q1DI53</accession>
<evidence type="ECO:0000313" key="11">
    <source>
        <dbReference type="Proteomes" id="UP001152803"/>
    </source>
</evidence>
<proteinExistence type="predicted"/>
<evidence type="ECO:0000256" key="7">
    <source>
        <dbReference type="PROSITE-ProRule" id="PRU00042"/>
    </source>
</evidence>
<evidence type="ECO:0000256" key="1">
    <source>
        <dbReference type="ARBA" id="ARBA00004123"/>
    </source>
</evidence>
<keyword evidence="2" id="KW-0479">Metal-binding</keyword>
<keyword evidence="6" id="KW-0539">Nucleus</keyword>
<evidence type="ECO:0000259" key="9">
    <source>
        <dbReference type="PROSITE" id="PS50157"/>
    </source>
</evidence>
<dbReference type="PANTHER" id="PTHR16515:SF49">
    <property type="entry name" value="GASTRULA ZINC FINGER PROTEIN XLCGF49.1-LIKE-RELATED"/>
    <property type="match status" value="1"/>
</dbReference>
<feature type="region of interest" description="Disordered" evidence="8">
    <location>
        <begin position="224"/>
        <end position="278"/>
    </location>
</feature>
<protein>
    <recommendedName>
        <fullName evidence="9">C2H2-type domain-containing protein</fullName>
    </recommendedName>
</protein>
<evidence type="ECO:0000256" key="2">
    <source>
        <dbReference type="ARBA" id="ARBA00022723"/>
    </source>
</evidence>
<dbReference type="InterPro" id="IPR036236">
    <property type="entry name" value="Znf_C2H2_sf"/>
</dbReference>
<dbReference type="GO" id="GO:0005634">
    <property type="term" value="C:nucleus"/>
    <property type="evidence" value="ECO:0007669"/>
    <property type="project" value="UniProtKB-SubCell"/>
</dbReference>
<keyword evidence="5" id="KW-0862">Zinc</keyword>
<dbReference type="Pfam" id="PF00096">
    <property type="entry name" value="zf-C2H2"/>
    <property type="match status" value="1"/>
</dbReference>
<dbReference type="PROSITE" id="PS50157">
    <property type="entry name" value="ZINC_FINGER_C2H2_2"/>
    <property type="match status" value="3"/>
</dbReference>
<dbReference type="GO" id="GO:0010468">
    <property type="term" value="P:regulation of gene expression"/>
    <property type="evidence" value="ECO:0007669"/>
    <property type="project" value="TreeGrafter"/>
</dbReference>
<evidence type="ECO:0000256" key="4">
    <source>
        <dbReference type="ARBA" id="ARBA00022771"/>
    </source>
</evidence>
<dbReference type="SUPFAM" id="SSF57667">
    <property type="entry name" value="beta-beta-alpha zinc fingers"/>
    <property type="match status" value="1"/>
</dbReference>
<dbReference type="Proteomes" id="UP001152803">
    <property type="component" value="Unassembled WGS sequence"/>
</dbReference>
<dbReference type="OrthoDB" id="9439903at2759"/>
<evidence type="ECO:0000256" key="8">
    <source>
        <dbReference type="SAM" id="MobiDB-lite"/>
    </source>
</evidence>
<dbReference type="Gene3D" id="3.30.160.60">
    <property type="entry name" value="Classic Zinc Finger"/>
    <property type="match status" value="1"/>
</dbReference>
<feature type="domain" description="C2H2-type" evidence="9">
    <location>
        <begin position="189"/>
        <end position="217"/>
    </location>
</feature>
<dbReference type="PANTHER" id="PTHR16515">
    <property type="entry name" value="PR DOMAIN ZINC FINGER PROTEIN"/>
    <property type="match status" value="1"/>
</dbReference>
<sequence length="278" mass="30317">MQPCPAGAPEKELKAELKQEPEEHPLTPTLPLLESADLGLELQAVWSEANGLEISQNRNRPGARTLEHGDTSLDDNFSPPHYRDSQRPHSEKDEGSASHLEQKQNGCPLEETSIGRPADDISPFPLGSPGQCVGSAPCEASSDTSAEAKSPCRTEGQEEEFIYTRCGKTFPDALELKTHEEQHSAGKRFSCSECGKGFTSSSILEKHKQGEEVSARCGKMFPDALTLKTHEEQHSAGKPGPLGYGPSTPPLHHSPASLRYHSKREVHPRWDSNPQSLA</sequence>